<reference evidence="2 3" key="1">
    <citation type="journal article" date="2019" name="Commun. Biol.">
        <title>The bagworm genome reveals a unique fibroin gene that provides high tensile strength.</title>
        <authorList>
            <person name="Kono N."/>
            <person name="Nakamura H."/>
            <person name="Ohtoshi R."/>
            <person name="Tomita M."/>
            <person name="Numata K."/>
            <person name="Arakawa K."/>
        </authorList>
    </citation>
    <scope>NUCLEOTIDE SEQUENCE [LARGE SCALE GENOMIC DNA]</scope>
</reference>
<evidence type="ECO:0000313" key="3">
    <source>
        <dbReference type="Proteomes" id="UP000299102"/>
    </source>
</evidence>
<name>A0A4C1T0W0_EUMVA</name>
<dbReference type="EMBL" id="BGZK01000029">
    <property type="protein sequence ID" value="GBP08089.1"/>
    <property type="molecule type" value="Genomic_DNA"/>
</dbReference>
<feature type="chain" id="PRO_5020030323" evidence="1">
    <location>
        <begin position="20"/>
        <end position="161"/>
    </location>
</feature>
<comment type="caution">
    <text evidence="2">The sequence shown here is derived from an EMBL/GenBank/DDBJ whole genome shotgun (WGS) entry which is preliminary data.</text>
</comment>
<sequence length="161" mass="17946">MKMYFKIILACTFFALVSARLPRAAEVQLSETVNDPTLPYPVLRKISAEKGYEAVLIPTFPKTEVGFSLFNGIAYVVSTAVAVIQNAIGVLFEKLPALLFGSAMVLAVCKFTHICTKLTHLKDVWELKEELNSFVTPERLARAAEFLQEAVEKFSVMQNEL</sequence>
<keyword evidence="3" id="KW-1185">Reference proteome</keyword>
<proteinExistence type="predicted"/>
<accession>A0A4C1T0W0</accession>
<keyword evidence="1" id="KW-0732">Signal</keyword>
<evidence type="ECO:0000256" key="1">
    <source>
        <dbReference type="SAM" id="SignalP"/>
    </source>
</evidence>
<feature type="signal peptide" evidence="1">
    <location>
        <begin position="1"/>
        <end position="19"/>
    </location>
</feature>
<protein>
    <submittedName>
        <fullName evidence="2">Uncharacterized protein</fullName>
    </submittedName>
</protein>
<dbReference type="AlphaFoldDB" id="A0A4C1T0W0"/>
<dbReference type="Proteomes" id="UP000299102">
    <property type="component" value="Unassembled WGS sequence"/>
</dbReference>
<evidence type="ECO:0000313" key="2">
    <source>
        <dbReference type="EMBL" id="GBP08089.1"/>
    </source>
</evidence>
<organism evidence="2 3">
    <name type="scientific">Eumeta variegata</name>
    <name type="common">Bagworm moth</name>
    <name type="synonym">Eumeta japonica</name>
    <dbReference type="NCBI Taxonomy" id="151549"/>
    <lineage>
        <taxon>Eukaryota</taxon>
        <taxon>Metazoa</taxon>
        <taxon>Ecdysozoa</taxon>
        <taxon>Arthropoda</taxon>
        <taxon>Hexapoda</taxon>
        <taxon>Insecta</taxon>
        <taxon>Pterygota</taxon>
        <taxon>Neoptera</taxon>
        <taxon>Endopterygota</taxon>
        <taxon>Lepidoptera</taxon>
        <taxon>Glossata</taxon>
        <taxon>Ditrysia</taxon>
        <taxon>Tineoidea</taxon>
        <taxon>Psychidae</taxon>
        <taxon>Oiketicinae</taxon>
        <taxon>Eumeta</taxon>
    </lineage>
</organism>
<gene>
    <name evidence="2" type="ORF">EVAR_2894_1</name>
</gene>
<dbReference type="OrthoDB" id="6618165at2759"/>